<keyword evidence="4" id="KW-1185">Reference proteome</keyword>
<reference evidence="3" key="2">
    <citation type="submission" date="2020-09" db="EMBL/GenBank/DDBJ databases">
        <authorList>
            <person name="Sun Q."/>
            <person name="Zhou Y."/>
        </authorList>
    </citation>
    <scope>NUCLEOTIDE SEQUENCE</scope>
    <source>
        <strain evidence="3">CGMCC 4.5737</strain>
    </source>
</reference>
<feature type="transmembrane region" description="Helical" evidence="1">
    <location>
        <begin position="34"/>
        <end position="52"/>
    </location>
</feature>
<keyword evidence="1" id="KW-1133">Transmembrane helix</keyword>
<gene>
    <name evidence="3" type="ORF">GCM10012275_38170</name>
</gene>
<comment type="caution">
    <text evidence="3">The sequence shown here is derived from an EMBL/GenBank/DDBJ whole genome shotgun (WGS) entry which is preliminary data.</text>
</comment>
<feature type="signal peptide" evidence="2">
    <location>
        <begin position="1"/>
        <end position="24"/>
    </location>
</feature>
<dbReference type="Proteomes" id="UP000637578">
    <property type="component" value="Unassembled WGS sequence"/>
</dbReference>
<evidence type="ECO:0000313" key="4">
    <source>
        <dbReference type="Proteomes" id="UP000637578"/>
    </source>
</evidence>
<dbReference type="RefSeq" id="WP_189059558.1">
    <property type="nucleotide sequence ID" value="NZ_BMMK01000018.1"/>
</dbReference>
<feature type="chain" id="PRO_5035260799" evidence="2">
    <location>
        <begin position="25"/>
        <end position="66"/>
    </location>
</feature>
<name>A0A8J3CG58_9PSEU</name>
<reference evidence="3" key="1">
    <citation type="journal article" date="2014" name="Int. J. Syst. Evol. Microbiol.">
        <title>Complete genome sequence of Corynebacterium casei LMG S-19264T (=DSM 44701T), isolated from a smear-ripened cheese.</title>
        <authorList>
            <consortium name="US DOE Joint Genome Institute (JGI-PGF)"/>
            <person name="Walter F."/>
            <person name="Albersmeier A."/>
            <person name="Kalinowski J."/>
            <person name="Ruckert C."/>
        </authorList>
    </citation>
    <scope>NUCLEOTIDE SEQUENCE</scope>
    <source>
        <strain evidence="3">CGMCC 4.5737</strain>
    </source>
</reference>
<protein>
    <submittedName>
        <fullName evidence="3">Uncharacterized protein</fullName>
    </submittedName>
</protein>
<dbReference type="EMBL" id="BMMK01000018">
    <property type="protein sequence ID" value="GGM63969.1"/>
    <property type="molecule type" value="Genomic_DNA"/>
</dbReference>
<evidence type="ECO:0000256" key="1">
    <source>
        <dbReference type="SAM" id="Phobius"/>
    </source>
</evidence>
<dbReference type="AlphaFoldDB" id="A0A8J3CG58"/>
<evidence type="ECO:0000313" key="3">
    <source>
        <dbReference type="EMBL" id="GGM63969.1"/>
    </source>
</evidence>
<keyword evidence="1" id="KW-0812">Transmembrane</keyword>
<sequence length="66" mass="6604">MRIATYAKALLGALAAGLGSLATALTDGTITPAEWIAAAGAALAALGVVYRVRNRPTTPKPVPSVD</sequence>
<accession>A0A8J3CG58</accession>
<keyword evidence="1" id="KW-0472">Membrane</keyword>
<keyword evidence="2" id="KW-0732">Signal</keyword>
<organism evidence="3 4">
    <name type="scientific">Longimycelium tulufanense</name>
    <dbReference type="NCBI Taxonomy" id="907463"/>
    <lineage>
        <taxon>Bacteria</taxon>
        <taxon>Bacillati</taxon>
        <taxon>Actinomycetota</taxon>
        <taxon>Actinomycetes</taxon>
        <taxon>Pseudonocardiales</taxon>
        <taxon>Pseudonocardiaceae</taxon>
        <taxon>Longimycelium</taxon>
    </lineage>
</organism>
<evidence type="ECO:0000256" key="2">
    <source>
        <dbReference type="SAM" id="SignalP"/>
    </source>
</evidence>
<proteinExistence type="predicted"/>